<sequence length="543" mass="57738">MQSSTRFTILSAGNRNFQFAQLFTLQHQLAARLQGNQCLSDPLISTRHSFAKAAVMFITVLIAYCAILTSATQYAMQTSFSGTTFLDQFDFWSSWDPTYGFVQYVDRVTAEALAMVNSTGNLVRFGAESTEVLDPFANLGRKSIKLTSKQTWTHGLFILDLAHMPSSTCGIWPAFWMLGNGPLLWPVYGELDIIEFTNDATSNLIALHTMPNCTIAGSGQTGTLLTNDCGEDEGYKGCNISPNQPNSAGTGFNSNGGGIYAVEWTSVAVRVWFFPRNSIPASGEHCQPSKMTSILSSTVTAINPDTSSWGLPAANYEGSCNIDSYFTNASLVFNIDFCGTWAGPTFNTNTGCPVLNATNQWSSCNAFVATNPQAFIDAYWEVNYLKVFQATAGAPISSSLSSVTPAESSTSVSASGAEGRSTTTTTTSTTSSTIPLAVSTPSPMPISTSTISDSASSTVSMSSTAASSAILSTLSSAPEPLETTSIAATPAPGVIVTTEVVLITSVVTVTQADDVSQRDRASVTMVVQTEYEVKTMHGRATSR</sequence>
<dbReference type="InterPro" id="IPR000757">
    <property type="entry name" value="Beta-glucanase-like"/>
</dbReference>
<dbReference type="InterPro" id="IPR013320">
    <property type="entry name" value="ConA-like_dom_sf"/>
</dbReference>
<dbReference type="PANTHER" id="PTHR10963:SF24">
    <property type="entry name" value="GLYCOSIDASE C21B10.07-RELATED"/>
    <property type="match status" value="1"/>
</dbReference>
<feature type="transmembrane region" description="Helical" evidence="2">
    <location>
        <begin position="53"/>
        <end position="76"/>
    </location>
</feature>
<dbReference type="Gene3D" id="2.60.120.200">
    <property type="match status" value="1"/>
</dbReference>
<name>A0A8H6VKS4_9PEZI</name>
<evidence type="ECO:0000259" key="3">
    <source>
        <dbReference type="PROSITE" id="PS51762"/>
    </source>
</evidence>
<dbReference type="CDD" id="cd02181">
    <property type="entry name" value="GH16_fungal_Lam16A_glucanase"/>
    <property type="match status" value="1"/>
</dbReference>
<feature type="domain" description="GH16" evidence="3">
    <location>
        <begin position="78"/>
        <end position="393"/>
    </location>
</feature>
<dbReference type="Pfam" id="PF26113">
    <property type="entry name" value="GH16_XgeA"/>
    <property type="match status" value="1"/>
</dbReference>
<evidence type="ECO:0000313" key="4">
    <source>
        <dbReference type="EMBL" id="KAF7190340.1"/>
    </source>
</evidence>
<dbReference type="PANTHER" id="PTHR10963">
    <property type="entry name" value="GLYCOSYL HYDROLASE-RELATED"/>
    <property type="match status" value="1"/>
</dbReference>
<protein>
    <submittedName>
        <fullName evidence="4">Putative endo-1,3(4)-beta-glucanase</fullName>
    </submittedName>
</protein>
<comment type="caution">
    <text evidence="4">The sequence shown here is derived from an EMBL/GenBank/DDBJ whole genome shotgun (WGS) entry which is preliminary data.</text>
</comment>
<feature type="compositionally biased region" description="Polar residues" evidence="1">
    <location>
        <begin position="397"/>
        <end position="414"/>
    </location>
</feature>
<keyword evidence="2" id="KW-1133">Transmembrane helix</keyword>
<keyword evidence="2" id="KW-0812">Transmembrane</keyword>
<dbReference type="AlphaFoldDB" id="A0A8H6VKS4"/>
<gene>
    <name evidence="4" type="ORF">HII31_08671</name>
</gene>
<evidence type="ECO:0000256" key="2">
    <source>
        <dbReference type="SAM" id="Phobius"/>
    </source>
</evidence>
<keyword evidence="2" id="KW-0472">Membrane</keyword>
<proteinExistence type="predicted"/>
<dbReference type="EMBL" id="JABCIY010000175">
    <property type="protein sequence ID" value="KAF7190340.1"/>
    <property type="molecule type" value="Genomic_DNA"/>
</dbReference>
<feature type="region of interest" description="Disordered" evidence="1">
    <location>
        <begin position="397"/>
        <end position="454"/>
    </location>
</feature>
<feature type="compositionally biased region" description="Low complexity" evidence="1">
    <location>
        <begin position="421"/>
        <end position="454"/>
    </location>
</feature>
<organism evidence="4 5">
    <name type="scientific">Pseudocercospora fuligena</name>
    <dbReference type="NCBI Taxonomy" id="685502"/>
    <lineage>
        <taxon>Eukaryota</taxon>
        <taxon>Fungi</taxon>
        <taxon>Dikarya</taxon>
        <taxon>Ascomycota</taxon>
        <taxon>Pezizomycotina</taxon>
        <taxon>Dothideomycetes</taxon>
        <taxon>Dothideomycetidae</taxon>
        <taxon>Mycosphaerellales</taxon>
        <taxon>Mycosphaerellaceae</taxon>
        <taxon>Pseudocercospora</taxon>
    </lineage>
</organism>
<dbReference type="Proteomes" id="UP000660729">
    <property type="component" value="Unassembled WGS sequence"/>
</dbReference>
<dbReference type="OrthoDB" id="192832at2759"/>
<dbReference type="InterPro" id="IPR050546">
    <property type="entry name" value="Glycosyl_Hydrlase_16"/>
</dbReference>
<dbReference type="GO" id="GO:0009251">
    <property type="term" value="P:glucan catabolic process"/>
    <property type="evidence" value="ECO:0007669"/>
    <property type="project" value="TreeGrafter"/>
</dbReference>
<keyword evidence="5" id="KW-1185">Reference proteome</keyword>
<dbReference type="GO" id="GO:0004553">
    <property type="term" value="F:hydrolase activity, hydrolyzing O-glycosyl compounds"/>
    <property type="evidence" value="ECO:0007669"/>
    <property type="project" value="InterPro"/>
</dbReference>
<evidence type="ECO:0000313" key="5">
    <source>
        <dbReference type="Proteomes" id="UP000660729"/>
    </source>
</evidence>
<dbReference type="PROSITE" id="PS51762">
    <property type="entry name" value="GH16_2"/>
    <property type="match status" value="1"/>
</dbReference>
<dbReference type="SUPFAM" id="SSF49899">
    <property type="entry name" value="Concanavalin A-like lectins/glucanases"/>
    <property type="match status" value="1"/>
</dbReference>
<accession>A0A8H6VKS4</accession>
<evidence type="ECO:0000256" key="1">
    <source>
        <dbReference type="SAM" id="MobiDB-lite"/>
    </source>
</evidence>
<reference evidence="4" key="1">
    <citation type="submission" date="2020-04" db="EMBL/GenBank/DDBJ databases">
        <title>Draft genome resource of the tomato pathogen Pseudocercospora fuligena.</title>
        <authorList>
            <person name="Zaccaron A."/>
        </authorList>
    </citation>
    <scope>NUCLEOTIDE SEQUENCE</scope>
    <source>
        <strain evidence="4">PF001</strain>
    </source>
</reference>